<evidence type="ECO:0000313" key="3">
    <source>
        <dbReference type="EMBL" id="SPJ25486.1"/>
    </source>
</evidence>
<feature type="compositionally biased region" description="Low complexity" evidence="2">
    <location>
        <begin position="294"/>
        <end position="303"/>
    </location>
</feature>
<accession>A0A2R8BZG1</accession>
<dbReference type="Proteomes" id="UP000244912">
    <property type="component" value="Unassembled WGS sequence"/>
</dbReference>
<protein>
    <recommendedName>
        <fullName evidence="5">Methyltransferase domain-containing protein</fullName>
    </recommendedName>
</protein>
<evidence type="ECO:0008006" key="5">
    <source>
        <dbReference type="Google" id="ProtNLM"/>
    </source>
</evidence>
<proteinExistence type="predicted"/>
<dbReference type="Pfam" id="PF13489">
    <property type="entry name" value="Methyltransf_23"/>
    <property type="match status" value="1"/>
</dbReference>
<dbReference type="InterPro" id="IPR029063">
    <property type="entry name" value="SAM-dependent_MTases_sf"/>
</dbReference>
<gene>
    <name evidence="3" type="ORF">PAA8504_03337</name>
</gene>
<dbReference type="OrthoDB" id="9801609at2"/>
<dbReference type="AlphaFoldDB" id="A0A2R8BZG1"/>
<evidence type="ECO:0000256" key="2">
    <source>
        <dbReference type="SAM" id="MobiDB-lite"/>
    </source>
</evidence>
<dbReference type="RefSeq" id="WP_108895287.1">
    <property type="nucleotide sequence ID" value="NZ_ONZF01000009.1"/>
</dbReference>
<dbReference type="Gene3D" id="3.40.50.150">
    <property type="entry name" value="Vaccinia Virus protein VP39"/>
    <property type="match status" value="1"/>
</dbReference>
<dbReference type="CDD" id="cd02440">
    <property type="entry name" value="AdoMet_MTases"/>
    <property type="match status" value="1"/>
</dbReference>
<keyword evidence="4" id="KW-1185">Reference proteome</keyword>
<dbReference type="EMBL" id="ONZF01000009">
    <property type="protein sequence ID" value="SPJ25486.1"/>
    <property type="molecule type" value="Genomic_DNA"/>
</dbReference>
<evidence type="ECO:0000256" key="1">
    <source>
        <dbReference type="SAM" id="Coils"/>
    </source>
</evidence>
<feature type="region of interest" description="Disordered" evidence="2">
    <location>
        <begin position="279"/>
        <end position="335"/>
    </location>
</feature>
<organism evidence="3 4">
    <name type="scientific">Palleronia abyssalis</name>
    <dbReference type="NCBI Taxonomy" id="1501240"/>
    <lineage>
        <taxon>Bacteria</taxon>
        <taxon>Pseudomonadati</taxon>
        <taxon>Pseudomonadota</taxon>
        <taxon>Alphaproteobacteria</taxon>
        <taxon>Rhodobacterales</taxon>
        <taxon>Roseobacteraceae</taxon>
        <taxon>Palleronia</taxon>
    </lineage>
</organism>
<feature type="coiled-coil region" evidence="1">
    <location>
        <begin position="234"/>
        <end position="268"/>
    </location>
</feature>
<name>A0A2R8BZG1_9RHOB</name>
<dbReference type="SUPFAM" id="SSF53335">
    <property type="entry name" value="S-adenosyl-L-methionine-dependent methyltransferases"/>
    <property type="match status" value="1"/>
</dbReference>
<reference evidence="3 4" key="1">
    <citation type="submission" date="2018-03" db="EMBL/GenBank/DDBJ databases">
        <authorList>
            <person name="Keele B.F."/>
        </authorList>
    </citation>
    <scope>NUCLEOTIDE SEQUENCE [LARGE SCALE GENOMIC DNA]</scope>
    <source>
        <strain evidence="3 4">CECT 8504</strain>
    </source>
</reference>
<evidence type="ECO:0000313" key="4">
    <source>
        <dbReference type="Proteomes" id="UP000244912"/>
    </source>
</evidence>
<keyword evidence="1" id="KW-0175">Coiled coil</keyword>
<sequence length="335" mass="36791">MTPPLPRLSAADAETRRARFLPFVLPWREIDLLPRALDLDCGAGGWLQLLSAAGFDVEGSEIDPTLREEAQNAGFAVAEDMSFHLSELTEGSLAVLSGFEVLTRHDPAGIDALLPHMLRVLRPGGLLILGGADVEHPDAPPARTRATDLFERLRAENPGRLKIVRSGSLADDPWGTSPANVTLVLQTDAKGAAFDRFHAAFAAAPSLEDLHPTRFDAYLLDRLSQLDAIHMSTRQAAEERTLRLERRVTELEALQAAQRQEIESLRHLTRRRGLRKWLHDRRAGRKTDPDAADADAPGTDLPAVSPLSVPERPSPSAPLQPLSTRMQALRERLAE</sequence>